<feature type="compositionally biased region" description="Basic and acidic residues" evidence="1">
    <location>
        <begin position="835"/>
        <end position="844"/>
    </location>
</feature>
<evidence type="ECO:0000256" key="1">
    <source>
        <dbReference type="SAM" id="MobiDB-lite"/>
    </source>
</evidence>
<feature type="compositionally biased region" description="Polar residues" evidence="1">
    <location>
        <begin position="103"/>
        <end position="120"/>
    </location>
</feature>
<feature type="region of interest" description="Disordered" evidence="1">
    <location>
        <begin position="642"/>
        <end position="844"/>
    </location>
</feature>
<dbReference type="EMBL" id="MCBQ01020698">
    <property type="protein sequence ID" value="RKF54762.1"/>
    <property type="molecule type" value="Genomic_DNA"/>
</dbReference>
<feature type="non-terminal residue" evidence="2">
    <location>
        <position position="844"/>
    </location>
</feature>
<sequence>MASRKPRNNKKKKSSKPENSHTGSQDASKLTIDGDDPQKTKKSKKKKPSEELKNTDKSGKPSAMKHKDQQLEISTNPNDDAEVTREENEIEGTESPDVRRKASTTSSTDQANSDFSAVTSERNKNFEHDMKNPGTVIEPETTESISDINVNIVEQESLIDKKIEKPPDPNDIIVTGKIDNNGNTKIFLHEDPPKNRAPDAYMLETEHEILHETSKNRSEEEIRDAKTPSETVINSIRDTTTAEASDVHMLVGKETAVKSSLIENSTNVNPNESQPIDDETDESTKSKHSGKDLADTGENKLKTFSHTSVDNAIKENSTALVVGTKPGETVITDDPISILKTDVLRKKEPKNIEALREDKLRRTTEPEESVSSNNINKIPDIVEIEKDPRSEESINNVRAVIAADIEGPTADFNYSDNMIDNKNEVASVVKESTDNVSAQKIIKQFENGTIANIETTPDIVEDSPDIVNERSSVAANKGDEAKSNEVEREEEIWNGGENTDTIENGQNAVQDEQDTSPHSEDVPGSTEANEKKESPVVVETPYAVEHDNDTSKDNEGSTKTAEAEESAETVAFDENPDIEDDVPDTTGDVQNASMDENNVAENAKVDEFAESVAVDVNPDVGEQTMSAAGDYIARTDDTEIKAVIPKDDENPDAVEEIKNESKDGNDVEDNAETPAVKKTPDDVVEEPVVTEDNNNESKEYDDDVEERAEKVAVDESPDAVDEKNESKDDDVGGNVEADESAGTPEVNETPDVVVDESVVDEDEKNESKNDEDVLRTAEAGERAEKVAVDESPDVVADEPVAVEDKNDPRDDDDVPVTAGAEESAQSPVVDETPDAVDKESIPAG</sequence>
<feature type="compositionally biased region" description="Polar residues" evidence="1">
    <location>
        <begin position="496"/>
        <end position="510"/>
    </location>
</feature>
<feature type="compositionally biased region" description="Basic and acidic residues" evidence="1">
    <location>
        <begin position="544"/>
        <end position="556"/>
    </location>
</feature>
<evidence type="ECO:0000313" key="2">
    <source>
        <dbReference type="EMBL" id="RKF54762.1"/>
    </source>
</evidence>
<protein>
    <submittedName>
        <fullName evidence="2">Uncharacterized protein</fullName>
    </submittedName>
</protein>
<accession>A0A420HBE9</accession>
<dbReference type="Proteomes" id="UP000283383">
    <property type="component" value="Unassembled WGS sequence"/>
</dbReference>
<feature type="compositionally biased region" description="Acidic residues" evidence="1">
    <location>
        <begin position="574"/>
        <end position="583"/>
    </location>
</feature>
<evidence type="ECO:0000313" key="3">
    <source>
        <dbReference type="Proteomes" id="UP000283383"/>
    </source>
</evidence>
<feature type="compositionally biased region" description="Basic residues" evidence="1">
    <location>
        <begin position="1"/>
        <end position="14"/>
    </location>
</feature>
<comment type="caution">
    <text evidence="2">The sequence shown here is derived from an EMBL/GenBank/DDBJ whole genome shotgun (WGS) entry which is preliminary data.</text>
</comment>
<feature type="compositionally biased region" description="Basic and acidic residues" evidence="1">
    <location>
        <begin position="765"/>
        <end position="788"/>
    </location>
</feature>
<reference evidence="2 3" key="1">
    <citation type="journal article" date="2018" name="BMC Genomics">
        <title>Comparative genome analyses reveal sequence features reflecting distinct modes of host-adaptation between dicot and monocot powdery mildew.</title>
        <authorList>
            <person name="Wu Y."/>
            <person name="Ma X."/>
            <person name="Pan Z."/>
            <person name="Kale S.D."/>
            <person name="Song Y."/>
            <person name="King H."/>
            <person name="Zhang Q."/>
            <person name="Presley C."/>
            <person name="Deng X."/>
            <person name="Wei C.I."/>
            <person name="Xiao S."/>
        </authorList>
    </citation>
    <scope>NUCLEOTIDE SEQUENCE [LARGE SCALE GENOMIC DNA]</scope>
    <source>
        <strain evidence="2">UMSG3</strain>
    </source>
</reference>
<name>A0A420HBE9_9PEZI</name>
<feature type="compositionally biased region" description="Basic and acidic residues" evidence="1">
    <location>
        <begin position="655"/>
        <end position="665"/>
    </location>
</feature>
<feature type="compositionally biased region" description="Basic and acidic residues" evidence="1">
    <location>
        <begin position="477"/>
        <end position="486"/>
    </location>
</feature>
<gene>
    <name evidence="2" type="ORF">GcM3_206027</name>
</gene>
<feature type="compositionally biased region" description="Acidic residues" evidence="1">
    <location>
        <begin position="753"/>
        <end position="764"/>
    </location>
</feature>
<feature type="compositionally biased region" description="Polar residues" evidence="1">
    <location>
        <begin position="258"/>
        <end position="274"/>
    </location>
</feature>
<feature type="compositionally biased region" description="Basic and acidic residues" evidence="1">
    <location>
        <begin position="48"/>
        <end position="70"/>
    </location>
</feature>
<feature type="compositionally biased region" description="Basic and acidic residues" evidence="1">
    <location>
        <begin position="720"/>
        <end position="730"/>
    </location>
</feature>
<keyword evidence="3" id="KW-1185">Reference proteome</keyword>
<feature type="region of interest" description="Disordered" evidence="1">
    <location>
        <begin position="1"/>
        <end position="149"/>
    </location>
</feature>
<dbReference type="AlphaFoldDB" id="A0A420HBE9"/>
<feature type="compositionally biased region" description="Basic and acidic residues" evidence="1">
    <location>
        <begin position="210"/>
        <end position="227"/>
    </location>
</feature>
<feature type="compositionally biased region" description="Basic and acidic residues" evidence="1">
    <location>
        <begin position="282"/>
        <end position="301"/>
    </location>
</feature>
<dbReference type="STRING" id="62708.A0A420HBE9"/>
<feature type="region of interest" description="Disordered" evidence="1">
    <location>
        <begin position="258"/>
        <end position="304"/>
    </location>
</feature>
<proteinExistence type="predicted"/>
<feature type="compositionally biased region" description="Basic and acidic residues" evidence="1">
    <location>
        <begin position="121"/>
        <end position="131"/>
    </location>
</feature>
<organism evidence="2 3">
    <name type="scientific">Golovinomyces cichoracearum</name>
    <dbReference type="NCBI Taxonomy" id="62708"/>
    <lineage>
        <taxon>Eukaryota</taxon>
        <taxon>Fungi</taxon>
        <taxon>Dikarya</taxon>
        <taxon>Ascomycota</taxon>
        <taxon>Pezizomycotina</taxon>
        <taxon>Leotiomycetes</taxon>
        <taxon>Erysiphales</taxon>
        <taxon>Erysiphaceae</taxon>
        <taxon>Golovinomyces</taxon>
    </lineage>
</organism>
<feature type="region of interest" description="Disordered" evidence="1">
    <location>
        <begin position="210"/>
        <end position="232"/>
    </location>
</feature>
<feature type="region of interest" description="Disordered" evidence="1">
    <location>
        <begin position="454"/>
        <end position="592"/>
    </location>
</feature>